<evidence type="ECO:0000313" key="3">
    <source>
        <dbReference type="Proteomes" id="UP001347796"/>
    </source>
</evidence>
<feature type="compositionally biased region" description="Low complexity" evidence="1">
    <location>
        <begin position="102"/>
        <end position="114"/>
    </location>
</feature>
<gene>
    <name evidence="2" type="ORF">SNE40_009596</name>
</gene>
<organism evidence="2 3">
    <name type="scientific">Patella caerulea</name>
    <name type="common">Rayed Mediterranean limpet</name>
    <dbReference type="NCBI Taxonomy" id="87958"/>
    <lineage>
        <taxon>Eukaryota</taxon>
        <taxon>Metazoa</taxon>
        <taxon>Spiralia</taxon>
        <taxon>Lophotrochozoa</taxon>
        <taxon>Mollusca</taxon>
        <taxon>Gastropoda</taxon>
        <taxon>Patellogastropoda</taxon>
        <taxon>Patelloidea</taxon>
        <taxon>Patellidae</taxon>
        <taxon>Patella</taxon>
    </lineage>
</organism>
<protein>
    <submittedName>
        <fullName evidence="2">Uncharacterized protein</fullName>
    </submittedName>
</protein>
<keyword evidence="3" id="KW-1185">Reference proteome</keyword>
<name>A0AAN8PS00_PATCE</name>
<accession>A0AAN8PS00</accession>
<evidence type="ECO:0000313" key="2">
    <source>
        <dbReference type="EMBL" id="KAK6181813.1"/>
    </source>
</evidence>
<dbReference type="EMBL" id="JAZGQO010000007">
    <property type="protein sequence ID" value="KAK6181813.1"/>
    <property type="molecule type" value="Genomic_DNA"/>
</dbReference>
<comment type="caution">
    <text evidence="2">The sequence shown here is derived from an EMBL/GenBank/DDBJ whole genome shotgun (WGS) entry which is preliminary data.</text>
</comment>
<feature type="region of interest" description="Disordered" evidence="1">
    <location>
        <begin position="95"/>
        <end position="114"/>
    </location>
</feature>
<sequence>MATQVKKKETVNIKTFKKWEFKDQFEILRKDDNGNITKWRCKFCADHLSDVLNEARRRNMKGVVVNSIMHLADGVECVHKGNLFRHTRSGGLHDWAKRKYGTSDGISSPSPSTS</sequence>
<proteinExistence type="predicted"/>
<dbReference type="AlphaFoldDB" id="A0AAN8PS00"/>
<evidence type="ECO:0000256" key="1">
    <source>
        <dbReference type="SAM" id="MobiDB-lite"/>
    </source>
</evidence>
<dbReference type="Proteomes" id="UP001347796">
    <property type="component" value="Unassembled WGS sequence"/>
</dbReference>
<reference evidence="2 3" key="1">
    <citation type="submission" date="2024-01" db="EMBL/GenBank/DDBJ databases">
        <title>The genome of the rayed Mediterranean limpet Patella caerulea (Linnaeus, 1758).</title>
        <authorList>
            <person name="Anh-Thu Weber A."/>
            <person name="Halstead-Nussloch G."/>
        </authorList>
    </citation>
    <scope>NUCLEOTIDE SEQUENCE [LARGE SCALE GENOMIC DNA]</scope>
    <source>
        <strain evidence="2">AATW-2023a</strain>
        <tissue evidence="2">Whole specimen</tissue>
    </source>
</reference>